<reference evidence="1 2" key="1">
    <citation type="journal article" date="2004" name="Nature">
        <title>Genome sequence of the ultrasmall unicellular red alga Cyanidioschyzon merolae 10D.</title>
        <authorList>
            <person name="Matsuzaki M."/>
            <person name="Misumi O."/>
            <person name="Shin-i T."/>
            <person name="Maruyama S."/>
            <person name="Takahara M."/>
            <person name="Miyagishima S."/>
            <person name="Mori T."/>
            <person name="Nishida K."/>
            <person name="Yagisawa F."/>
            <person name="Nishida K."/>
            <person name="Yoshida Y."/>
            <person name="Nishimura Y."/>
            <person name="Nakao S."/>
            <person name="Kobayashi T."/>
            <person name="Momoyama Y."/>
            <person name="Higashiyama T."/>
            <person name="Minoda A."/>
            <person name="Sano M."/>
            <person name="Nomoto H."/>
            <person name="Oishi K."/>
            <person name="Hayashi H."/>
            <person name="Ohta F."/>
            <person name="Nishizaka S."/>
            <person name="Haga S."/>
            <person name="Miura S."/>
            <person name="Morishita T."/>
            <person name="Kabeya Y."/>
            <person name="Terasawa K."/>
            <person name="Suzuki Y."/>
            <person name="Ishii Y."/>
            <person name="Asakawa S."/>
            <person name="Takano H."/>
            <person name="Ohta N."/>
            <person name="Kuroiwa H."/>
            <person name="Tanaka K."/>
            <person name="Shimizu N."/>
            <person name="Sugano S."/>
            <person name="Sato N."/>
            <person name="Nozaki H."/>
            <person name="Ogasawara N."/>
            <person name="Kohara Y."/>
            <person name="Kuroiwa T."/>
        </authorList>
    </citation>
    <scope>NUCLEOTIDE SEQUENCE [LARGE SCALE GENOMIC DNA]</scope>
    <source>
        <strain evidence="1 2">10D</strain>
    </source>
</reference>
<dbReference type="Gramene" id="CML308CT">
    <property type="protein sequence ID" value="CML308CT"/>
    <property type="gene ID" value="CML308C"/>
</dbReference>
<reference evidence="1 2" key="2">
    <citation type="journal article" date="2007" name="BMC Biol.">
        <title>A 100%-complete sequence reveals unusually simple genomic features in the hot-spring red alga Cyanidioschyzon merolae.</title>
        <authorList>
            <person name="Nozaki H."/>
            <person name="Takano H."/>
            <person name="Misumi O."/>
            <person name="Terasawa K."/>
            <person name="Matsuzaki M."/>
            <person name="Maruyama S."/>
            <person name="Nishida K."/>
            <person name="Yagisawa F."/>
            <person name="Yoshida Y."/>
            <person name="Fujiwara T."/>
            <person name="Takio S."/>
            <person name="Tamura K."/>
            <person name="Chung S.J."/>
            <person name="Nakamura S."/>
            <person name="Kuroiwa H."/>
            <person name="Tanaka K."/>
            <person name="Sato N."/>
            <person name="Kuroiwa T."/>
        </authorList>
    </citation>
    <scope>NUCLEOTIDE SEQUENCE [LARGE SCALE GENOMIC DNA]</scope>
    <source>
        <strain evidence="1 2">10D</strain>
    </source>
</reference>
<accession>M1V8S3</accession>
<dbReference type="KEGG" id="cme:CYME_CML308C"/>
<dbReference type="EMBL" id="AP006494">
    <property type="protein sequence ID" value="BAM80879.1"/>
    <property type="molecule type" value="Genomic_DNA"/>
</dbReference>
<dbReference type="RefSeq" id="XP_005536915.1">
    <property type="nucleotide sequence ID" value="XM_005536858.1"/>
</dbReference>
<proteinExistence type="predicted"/>
<dbReference type="Proteomes" id="UP000007014">
    <property type="component" value="Chromosome 12"/>
</dbReference>
<protein>
    <submittedName>
        <fullName evidence="1">Uncharacterized protein</fullName>
    </submittedName>
</protein>
<evidence type="ECO:0000313" key="1">
    <source>
        <dbReference type="EMBL" id="BAM80879.1"/>
    </source>
</evidence>
<sequence>MQALLQGCHSSSKIHRSMFSENSYAGAVSRSLLSCQIRYPPMLWPCVSAVLQVNGLQAVFLKWSAREAALWARPCCKLSRGTDSCSGIANRRHNNMSEMWRPPRDSMAHARRSVEATRSRRCLQDASAVGNECQ</sequence>
<dbReference type="HOGENOM" id="CLU_1899177_0_0_1"/>
<name>M1V8S3_CYAM1</name>
<gene>
    <name evidence="1" type="ORF">CYME_CML308C</name>
</gene>
<dbReference type="GeneID" id="16994728"/>
<evidence type="ECO:0000313" key="2">
    <source>
        <dbReference type="Proteomes" id="UP000007014"/>
    </source>
</evidence>
<dbReference type="AlphaFoldDB" id="M1V8S3"/>
<organism evidence="1 2">
    <name type="scientific">Cyanidioschyzon merolae (strain NIES-3377 / 10D)</name>
    <name type="common">Unicellular red alga</name>
    <dbReference type="NCBI Taxonomy" id="280699"/>
    <lineage>
        <taxon>Eukaryota</taxon>
        <taxon>Rhodophyta</taxon>
        <taxon>Bangiophyceae</taxon>
        <taxon>Cyanidiales</taxon>
        <taxon>Cyanidiaceae</taxon>
        <taxon>Cyanidioschyzon</taxon>
    </lineage>
</organism>
<keyword evidence="2" id="KW-1185">Reference proteome</keyword>